<keyword evidence="2" id="KW-0805">Transcription regulation</keyword>
<evidence type="ECO:0000256" key="4">
    <source>
        <dbReference type="ARBA" id="ARBA00023163"/>
    </source>
</evidence>
<dbReference type="NCBIfam" id="TIGR02937">
    <property type="entry name" value="sigma70-ECF"/>
    <property type="match status" value="1"/>
</dbReference>
<evidence type="ECO:0000259" key="5">
    <source>
        <dbReference type="Pfam" id="PF04542"/>
    </source>
</evidence>
<keyword evidence="3" id="KW-0731">Sigma factor</keyword>
<name>A0A5B8VIU3_9BACT</name>
<proteinExistence type="inferred from homology"/>
<dbReference type="InterPro" id="IPR036388">
    <property type="entry name" value="WH-like_DNA-bd_sf"/>
</dbReference>
<evidence type="ECO:0000259" key="6">
    <source>
        <dbReference type="Pfam" id="PF08281"/>
    </source>
</evidence>
<dbReference type="OrthoDB" id="1056775at2"/>
<keyword evidence="8" id="KW-1185">Reference proteome</keyword>
<dbReference type="InterPro" id="IPR039425">
    <property type="entry name" value="RNA_pol_sigma-70-like"/>
</dbReference>
<dbReference type="PANTHER" id="PTHR43133:SF46">
    <property type="entry name" value="RNA POLYMERASE SIGMA-70 FACTOR ECF SUBFAMILY"/>
    <property type="match status" value="1"/>
</dbReference>
<dbReference type="Gene3D" id="1.10.1740.10">
    <property type="match status" value="1"/>
</dbReference>
<reference evidence="7 8" key="1">
    <citation type="journal article" date="2017" name="Int. J. Syst. Evol. Microbiol.">
        <title>Arachidicoccus ginsenosidivorans sp. nov., with ginsenoside-converting activity isolated from ginseng cultivating soil.</title>
        <authorList>
            <person name="Siddiqi M.Z."/>
            <person name="Aslam Z."/>
            <person name="Im W.T."/>
        </authorList>
    </citation>
    <scope>NUCLEOTIDE SEQUENCE [LARGE SCALE GENOMIC DNA]</scope>
    <source>
        <strain evidence="7 8">Gsoil 809</strain>
    </source>
</reference>
<dbReference type="EMBL" id="CP042434">
    <property type="protein sequence ID" value="QEC71410.1"/>
    <property type="molecule type" value="Genomic_DNA"/>
</dbReference>
<dbReference type="RefSeq" id="WP_146780770.1">
    <property type="nucleotide sequence ID" value="NZ_CP042434.1"/>
</dbReference>
<dbReference type="CDD" id="cd06171">
    <property type="entry name" value="Sigma70_r4"/>
    <property type="match status" value="1"/>
</dbReference>
<protein>
    <submittedName>
        <fullName evidence="7">RNA polymerase sigma factor</fullName>
    </submittedName>
</protein>
<feature type="domain" description="RNA polymerase sigma factor 70 region 4 type 2" evidence="6">
    <location>
        <begin position="121"/>
        <end position="170"/>
    </location>
</feature>
<dbReference type="GO" id="GO:0006352">
    <property type="term" value="P:DNA-templated transcription initiation"/>
    <property type="evidence" value="ECO:0007669"/>
    <property type="project" value="InterPro"/>
</dbReference>
<evidence type="ECO:0000256" key="1">
    <source>
        <dbReference type="ARBA" id="ARBA00010641"/>
    </source>
</evidence>
<dbReference type="AlphaFoldDB" id="A0A5B8VIU3"/>
<dbReference type="SUPFAM" id="SSF88659">
    <property type="entry name" value="Sigma3 and sigma4 domains of RNA polymerase sigma factors"/>
    <property type="match status" value="1"/>
</dbReference>
<comment type="similarity">
    <text evidence="1">Belongs to the sigma-70 factor family. ECF subfamily.</text>
</comment>
<dbReference type="GO" id="GO:0003677">
    <property type="term" value="F:DNA binding"/>
    <property type="evidence" value="ECO:0007669"/>
    <property type="project" value="InterPro"/>
</dbReference>
<evidence type="ECO:0000256" key="2">
    <source>
        <dbReference type="ARBA" id="ARBA00023015"/>
    </source>
</evidence>
<dbReference type="InterPro" id="IPR013324">
    <property type="entry name" value="RNA_pol_sigma_r3/r4-like"/>
</dbReference>
<sequence>MKRADNYTLDLLIEGCINNEHAAQKVIYQRYAAKMFAVCLRYGKTKMVAEELLQTGFVKVFRSIVHFRKEGSFEGWIRRVMVNTAIEYYRQAAKIQETKELTPDLDTEGNYGSGLDNLALEDLMALIAALPDGYRMVFNMYAIEGYSHKEIAEKLGITEGGSKSQLSRARIVLQNAINKREEVAYARFEK</sequence>
<dbReference type="InterPro" id="IPR013249">
    <property type="entry name" value="RNA_pol_sigma70_r4_t2"/>
</dbReference>
<dbReference type="InterPro" id="IPR013325">
    <property type="entry name" value="RNA_pol_sigma_r2"/>
</dbReference>
<dbReference type="InterPro" id="IPR007627">
    <property type="entry name" value="RNA_pol_sigma70_r2"/>
</dbReference>
<dbReference type="GO" id="GO:0016987">
    <property type="term" value="F:sigma factor activity"/>
    <property type="evidence" value="ECO:0007669"/>
    <property type="project" value="UniProtKB-KW"/>
</dbReference>
<dbReference type="InterPro" id="IPR014284">
    <property type="entry name" value="RNA_pol_sigma-70_dom"/>
</dbReference>
<organism evidence="7 8">
    <name type="scientific">Arachidicoccus ginsenosidivorans</name>
    <dbReference type="NCBI Taxonomy" id="496057"/>
    <lineage>
        <taxon>Bacteria</taxon>
        <taxon>Pseudomonadati</taxon>
        <taxon>Bacteroidota</taxon>
        <taxon>Chitinophagia</taxon>
        <taxon>Chitinophagales</taxon>
        <taxon>Chitinophagaceae</taxon>
        <taxon>Arachidicoccus</taxon>
    </lineage>
</organism>
<evidence type="ECO:0000313" key="7">
    <source>
        <dbReference type="EMBL" id="QEC71410.1"/>
    </source>
</evidence>
<dbReference type="Gene3D" id="1.10.10.10">
    <property type="entry name" value="Winged helix-like DNA-binding domain superfamily/Winged helix DNA-binding domain"/>
    <property type="match status" value="1"/>
</dbReference>
<keyword evidence="4" id="KW-0804">Transcription</keyword>
<evidence type="ECO:0000313" key="8">
    <source>
        <dbReference type="Proteomes" id="UP000321291"/>
    </source>
</evidence>
<dbReference type="SUPFAM" id="SSF88946">
    <property type="entry name" value="Sigma2 domain of RNA polymerase sigma factors"/>
    <property type="match status" value="1"/>
</dbReference>
<gene>
    <name evidence="7" type="ORF">FSB73_06725</name>
</gene>
<evidence type="ECO:0000256" key="3">
    <source>
        <dbReference type="ARBA" id="ARBA00023082"/>
    </source>
</evidence>
<dbReference type="KEGG" id="agi:FSB73_06725"/>
<dbReference type="Pfam" id="PF04542">
    <property type="entry name" value="Sigma70_r2"/>
    <property type="match status" value="1"/>
</dbReference>
<feature type="domain" description="RNA polymerase sigma-70 region 2" evidence="5">
    <location>
        <begin position="27"/>
        <end position="94"/>
    </location>
</feature>
<accession>A0A5B8VIU3</accession>
<dbReference type="Proteomes" id="UP000321291">
    <property type="component" value="Chromosome"/>
</dbReference>
<dbReference type="Pfam" id="PF08281">
    <property type="entry name" value="Sigma70_r4_2"/>
    <property type="match status" value="1"/>
</dbReference>
<dbReference type="PANTHER" id="PTHR43133">
    <property type="entry name" value="RNA POLYMERASE ECF-TYPE SIGMA FACTO"/>
    <property type="match status" value="1"/>
</dbReference>